<sequence>MDVDRRRGARVTLPSHSIPINSSNIAYGRRLKITGLSNLALSLCPHRLETSIDYNKLESPPHPHPQSQQARVQATSPWTSIPFTSLSDLTHQLHPLGSNYFASDVNIVYRLEHPRPPYSIPVGLSFFTSDIDQILALSLRPHELEFPILRH</sequence>
<organism evidence="2 3">
    <name type="scientific">Punica granatum</name>
    <name type="common">Pomegranate</name>
    <dbReference type="NCBI Taxonomy" id="22663"/>
    <lineage>
        <taxon>Eukaryota</taxon>
        <taxon>Viridiplantae</taxon>
        <taxon>Streptophyta</taxon>
        <taxon>Embryophyta</taxon>
        <taxon>Tracheophyta</taxon>
        <taxon>Spermatophyta</taxon>
        <taxon>Magnoliopsida</taxon>
        <taxon>eudicotyledons</taxon>
        <taxon>Gunneridae</taxon>
        <taxon>Pentapetalae</taxon>
        <taxon>rosids</taxon>
        <taxon>malvids</taxon>
        <taxon>Myrtales</taxon>
        <taxon>Lythraceae</taxon>
        <taxon>Punica</taxon>
    </lineage>
</organism>
<protein>
    <submittedName>
        <fullName evidence="2">Uncharacterized protein</fullName>
    </submittedName>
</protein>
<dbReference type="EMBL" id="PGOL01000505">
    <property type="protein sequence ID" value="PKI69493.1"/>
    <property type="molecule type" value="Genomic_DNA"/>
</dbReference>
<gene>
    <name evidence="2" type="ORF">CRG98_010126</name>
</gene>
<reference evidence="2 3" key="1">
    <citation type="submission" date="2017-11" db="EMBL/GenBank/DDBJ databases">
        <title>De-novo sequencing of pomegranate (Punica granatum L.) genome.</title>
        <authorList>
            <person name="Akparov Z."/>
            <person name="Amiraslanov A."/>
            <person name="Hajiyeva S."/>
            <person name="Abbasov M."/>
            <person name="Kaur K."/>
            <person name="Hamwieh A."/>
            <person name="Solovyev V."/>
            <person name="Salamov A."/>
            <person name="Braich B."/>
            <person name="Kosarev P."/>
            <person name="Mahmoud A."/>
            <person name="Hajiyev E."/>
            <person name="Babayeva S."/>
            <person name="Izzatullayeva V."/>
            <person name="Mammadov A."/>
            <person name="Mammadov A."/>
            <person name="Sharifova S."/>
            <person name="Ojaghi J."/>
            <person name="Eynullazada K."/>
            <person name="Bayramov B."/>
            <person name="Abdulazimova A."/>
            <person name="Shahmuradov I."/>
        </authorList>
    </citation>
    <scope>NUCLEOTIDE SEQUENCE [LARGE SCALE GENOMIC DNA]</scope>
    <source>
        <strain evidence="3">cv. AG2017</strain>
        <tissue evidence="2">Leaf</tissue>
    </source>
</reference>
<evidence type="ECO:0000313" key="3">
    <source>
        <dbReference type="Proteomes" id="UP000233551"/>
    </source>
</evidence>
<feature type="region of interest" description="Disordered" evidence="1">
    <location>
        <begin position="55"/>
        <end position="74"/>
    </location>
</feature>
<accession>A0A2I0KMJ3</accession>
<name>A0A2I0KMJ3_PUNGR</name>
<proteinExistence type="predicted"/>
<evidence type="ECO:0000256" key="1">
    <source>
        <dbReference type="SAM" id="MobiDB-lite"/>
    </source>
</evidence>
<dbReference type="Proteomes" id="UP000233551">
    <property type="component" value="Unassembled WGS sequence"/>
</dbReference>
<comment type="caution">
    <text evidence="2">The sequence shown here is derived from an EMBL/GenBank/DDBJ whole genome shotgun (WGS) entry which is preliminary data.</text>
</comment>
<evidence type="ECO:0000313" key="2">
    <source>
        <dbReference type="EMBL" id="PKI69493.1"/>
    </source>
</evidence>
<dbReference type="AlphaFoldDB" id="A0A2I0KMJ3"/>
<keyword evidence="3" id="KW-1185">Reference proteome</keyword>